<keyword evidence="12" id="KW-1185">Reference proteome</keyword>
<feature type="compositionally biased region" description="Basic and acidic residues" evidence="9">
    <location>
        <begin position="77"/>
        <end position="96"/>
    </location>
</feature>
<evidence type="ECO:0000313" key="12">
    <source>
        <dbReference type="Proteomes" id="UP001153365"/>
    </source>
</evidence>
<feature type="binding site" evidence="8">
    <location>
        <position position="428"/>
    </location>
    <ligand>
        <name>substrate</name>
    </ligand>
</feature>
<feature type="region of interest" description="Disordered" evidence="9">
    <location>
        <begin position="68"/>
        <end position="166"/>
    </location>
</feature>
<evidence type="ECO:0000313" key="11">
    <source>
        <dbReference type="EMBL" id="CAH7668164.1"/>
    </source>
</evidence>
<comment type="caution">
    <text evidence="11">The sequence shown here is derived from an EMBL/GenBank/DDBJ whole genome shotgun (WGS) entry which is preliminary data.</text>
</comment>
<gene>
    <name evidence="11" type="ORF">PPACK8108_LOCUS2632</name>
</gene>
<feature type="compositionally biased region" description="Polar residues" evidence="9">
    <location>
        <begin position="102"/>
        <end position="128"/>
    </location>
</feature>
<organism evidence="11 12">
    <name type="scientific">Phakopsora pachyrhizi</name>
    <name type="common">Asian soybean rust disease fungus</name>
    <dbReference type="NCBI Taxonomy" id="170000"/>
    <lineage>
        <taxon>Eukaryota</taxon>
        <taxon>Fungi</taxon>
        <taxon>Dikarya</taxon>
        <taxon>Basidiomycota</taxon>
        <taxon>Pucciniomycotina</taxon>
        <taxon>Pucciniomycetes</taxon>
        <taxon>Pucciniales</taxon>
        <taxon>Phakopsoraceae</taxon>
        <taxon>Phakopsora</taxon>
    </lineage>
</organism>
<dbReference type="InterPro" id="IPR000895">
    <property type="entry name" value="Transthyretin/HIU_hydrolase"/>
</dbReference>
<dbReference type="AlphaFoldDB" id="A0AAV0ALA2"/>
<evidence type="ECO:0000256" key="2">
    <source>
        <dbReference type="ARBA" id="ARBA00002704"/>
    </source>
</evidence>
<evidence type="ECO:0000256" key="8">
    <source>
        <dbReference type="PIRSR" id="PIRSR600895-51"/>
    </source>
</evidence>
<evidence type="ECO:0000256" key="1">
    <source>
        <dbReference type="ARBA" id="ARBA00001043"/>
    </source>
</evidence>
<comment type="similarity">
    <text evidence="3">Belongs to the transthyretin family. 5-hydroxyisourate hydrolase subfamily.</text>
</comment>
<feature type="binding site" evidence="8">
    <location>
        <position position="363"/>
    </location>
    <ligand>
        <name>substrate</name>
    </ligand>
</feature>
<accession>A0AAV0ALA2</accession>
<evidence type="ECO:0000259" key="10">
    <source>
        <dbReference type="SMART" id="SM00095"/>
    </source>
</evidence>
<dbReference type="NCBIfam" id="TIGR02962">
    <property type="entry name" value="hdxy_isourate"/>
    <property type="match status" value="1"/>
</dbReference>
<dbReference type="SMART" id="SM00095">
    <property type="entry name" value="TR_THY"/>
    <property type="match status" value="1"/>
</dbReference>
<feature type="compositionally biased region" description="Polar residues" evidence="9">
    <location>
        <begin position="288"/>
        <end position="299"/>
    </location>
</feature>
<dbReference type="PANTHER" id="PTHR10395:SF7">
    <property type="entry name" value="5-HYDROXYISOURATE HYDROLASE"/>
    <property type="match status" value="1"/>
</dbReference>
<feature type="domain" description="Transthyretin/hydroxyisourate hydrolase" evidence="10">
    <location>
        <begin position="317"/>
        <end position="430"/>
    </location>
</feature>
<evidence type="ECO:0000256" key="7">
    <source>
        <dbReference type="ARBA" id="ARBA00022801"/>
    </source>
</evidence>
<evidence type="ECO:0000256" key="3">
    <source>
        <dbReference type="ARBA" id="ARBA00009850"/>
    </source>
</evidence>
<feature type="binding site" evidence="8">
    <location>
        <position position="325"/>
    </location>
    <ligand>
        <name>substrate</name>
    </ligand>
</feature>
<dbReference type="GO" id="GO:0033971">
    <property type="term" value="F:hydroxyisourate hydrolase activity"/>
    <property type="evidence" value="ECO:0007669"/>
    <property type="project" value="UniProtKB-EC"/>
</dbReference>
<keyword evidence="6" id="KW-0659">Purine metabolism</keyword>
<dbReference type="EMBL" id="CALTRL010000447">
    <property type="protein sequence ID" value="CAH7668164.1"/>
    <property type="molecule type" value="Genomic_DNA"/>
</dbReference>
<comment type="function">
    <text evidence="2">Catalyzes the hydrolysis of 5-hydroxyisourate (HIU) to 2-oxo-4-hydroxy-4-carboxy-5-ureidoimidazoline (OHCU).</text>
</comment>
<evidence type="ECO:0000256" key="6">
    <source>
        <dbReference type="ARBA" id="ARBA00022631"/>
    </source>
</evidence>
<protein>
    <recommendedName>
        <fullName evidence="5">hydroxyisourate hydrolase</fullName>
        <ecNumber evidence="5">3.5.2.17</ecNumber>
    </recommendedName>
</protein>
<dbReference type="CDD" id="cd05822">
    <property type="entry name" value="TLP_HIUase"/>
    <property type="match status" value="1"/>
</dbReference>
<feature type="compositionally biased region" description="Polar residues" evidence="9">
    <location>
        <begin position="141"/>
        <end position="161"/>
    </location>
</feature>
<dbReference type="Pfam" id="PF00576">
    <property type="entry name" value="Transthyretin"/>
    <property type="match status" value="1"/>
</dbReference>
<comment type="subunit">
    <text evidence="4">Homotetramer.</text>
</comment>
<dbReference type="PRINTS" id="PR00189">
    <property type="entry name" value="TRNSTHYRETIN"/>
</dbReference>
<reference evidence="11" key="1">
    <citation type="submission" date="2022-06" db="EMBL/GenBank/DDBJ databases">
        <authorList>
            <consortium name="SYNGENTA / RWTH Aachen University"/>
        </authorList>
    </citation>
    <scope>NUCLEOTIDE SEQUENCE</scope>
</reference>
<evidence type="ECO:0000256" key="5">
    <source>
        <dbReference type="ARBA" id="ARBA00012609"/>
    </source>
</evidence>
<dbReference type="PROSITE" id="PS00768">
    <property type="entry name" value="TRANSTHYRETIN_1"/>
    <property type="match status" value="1"/>
</dbReference>
<dbReference type="InterPro" id="IPR023416">
    <property type="entry name" value="Transthyretin/HIU_hydrolase_d"/>
</dbReference>
<dbReference type="InterPro" id="IPR036817">
    <property type="entry name" value="Transthyretin/HIU_hydrolase_sf"/>
</dbReference>
<comment type="catalytic activity">
    <reaction evidence="1">
        <text>5-hydroxyisourate + H2O = 5-hydroxy-2-oxo-4-ureido-2,5-dihydro-1H-imidazole-5-carboxylate + H(+)</text>
        <dbReference type="Rhea" id="RHEA:23736"/>
        <dbReference type="ChEBI" id="CHEBI:15377"/>
        <dbReference type="ChEBI" id="CHEBI:15378"/>
        <dbReference type="ChEBI" id="CHEBI:18072"/>
        <dbReference type="ChEBI" id="CHEBI:58639"/>
        <dbReference type="EC" id="3.5.2.17"/>
    </reaction>
</comment>
<dbReference type="Proteomes" id="UP001153365">
    <property type="component" value="Unassembled WGS sequence"/>
</dbReference>
<feature type="region of interest" description="Disordered" evidence="9">
    <location>
        <begin position="282"/>
        <end position="316"/>
    </location>
</feature>
<dbReference type="Gene3D" id="2.60.40.180">
    <property type="entry name" value="Transthyretin/hydroxyisourate hydrolase domain"/>
    <property type="match status" value="1"/>
</dbReference>
<dbReference type="SUPFAM" id="SSF49472">
    <property type="entry name" value="Transthyretin (synonym: prealbumin)"/>
    <property type="match status" value="1"/>
</dbReference>
<sequence>MFARGSISSTECFALLGILPSSYFSRNTVRKQAGFTNIVSAWHHQALHFIFPAKCEQAPYEQEDFVKPDPEQAVEASKSENEPEYVKSSRGSHEVSEDLPVPSSSEAPFIKQSSPNEVQTLPSETGATTVRADRSADSAENDPQVSHGKSPSGSSDHSQSALHPMLKQQHSPFTPNEVKMIEVSPKIDLASPTPGVTFDGVKFKNRSGGRPKDPVWVYFNINNSGTDERAACKYCGWHVERPKAFRMRDHIAQCARVDPALRAEMSQLIAFKEAAAVAKQEEKAGHASGSNNLEVLSSASKKRKMEPPTISKPVLSAGRSPITCHVLDATSGKPGDGMGIRLDRLTSNGFVLIAKGTTDGDGRCNGLLTAGSRPDIGVYKVTFFSNEFYQKRGIVSFYPFIEITFEIKDPSEHYHIPLLLSPYAFSTYRGS</sequence>
<name>A0AAV0ALA2_PHAPC</name>
<dbReference type="EC" id="3.5.2.17" evidence="5"/>
<proteinExistence type="inferred from homology"/>
<evidence type="ECO:0000256" key="4">
    <source>
        <dbReference type="ARBA" id="ARBA00011881"/>
    </source>
</evidence>
<keyword evidence="7" id="KW-0378">Hydrolase</keyword>
<dbReference type="InterPro" id="IPR023418">
    <property type="entry name" value="Thyroxine_BS"/>
</dbReference>
<dbReference type="GO" id="GO:0006144">
    <property type="term" value="P:purine nucleobase metabolic process"/>
    <property type="evidence" value="ECO:0007669"/>
    <property type="project" value="UniProtKB-KW"/>
</dbReference>
<dbReference type="InterPro" id="IPR014306">
    <property type="entry name" value="Hydroxyisourate_hydrolase"/>
</dbReference>
<evidence type="ECO:0000256" key="9">
    <source>
        <dbReference type="SAM" id="MobiDB-lite"/>
    </source>
</evidence>
<dbReference type="FunFam" id="2.60.40.180:FF:000005">
    <property type="entry name" value="5-hydroxyisourate hydrolase"/>
    <property type="match status" value="1"/>
</dbReference>
<dbReference type="PANTHER" id="PTHR10395">
    <property type="entry name" value="URICASE AND TRANSTHYRETIN-RELATED"/>
    <property type="match status" value="1"/>
</dbReference>